<comment type="caution">
    <text evidence="1">The sequence shown here is derived from an EMBL/GenBank/DDBJ whole genome shotgun (WGS) entry which is preliminary data.</text>
</comment>
<accession>A0A9P8Q4K5</accession>
<reference evidence="1" key="2">
    <citation type="submission" date="2021-01" db="EMBL/GenBank/DDBJ databases">
        <authorList>
            <person name="Schikora-Tamarit M.A."/>
        </authorList>
    </citation>
    <scope>NUCLEOTIDE SEQUENCE</scope>
    <source>
        <strain evidence="1">CBS2887</strain>
    </source>
</reference>
<gene>
    <name evidence="1" type="ORF">WICPIJ_005065</name>
</gene>
<keyword evidence="2" id="KW-1185">Reference proteome</keyword>
<sequence length="77" mass="8624">MANSEGFTAEETTISKTLTPVKDNSSPDFKSSKLICKLKDFEPFLKEMTSNPTTLLMKCSKLLLKVAKWSAVWHNGE</sequence>
<name>A0A9P8Q4K5_WICPI</name>
<proteinExistence type="predicted"/>
<reference evidence="1" key="1">
    <citation type="journal article" date="2021" name="Open Biol.">
        <title>Shared evolutionary footprints suggest mitochondrial oxidative damage underlies multiple complex I losses in fungi.</title>
        <authorList>
            <person name="Schikora-Tamarit M.A."/>
            <person name="Marcet-Houben M."/>
            <person name="Nosek J."/>
            <person name="Gabaldon T."/>
        </authorList>
    </citation>
    <scope>NUCLEOTIDE SEQUENCE</scope>
    <source>
        <strain evidence="1">CBS2887</strain>
    </source>
</reference>
<protein>
    <submittedName>
        <fullName evidence="1">Uncharacterized protein</fullName>
    </submittedName>
</protein>
<organism evidence="1 2">
    <name type="scientific">Wickerhamomyces pijperi</name>
    <name type="common">Yeast</name>
    <name type="synonym">Pichia pijperi</name>
    <dbReference type="NCBI Taxonomy" id="599730"/>
    <lineage>
        <taxon>Eukaryota</taxon>
        <taxon>Fungi</taxon>
        <taxon>Dikarya</taxon>
        <taxon>Ascomycota</taxon>
        <taxon>Saccharomycotina</taxon>
        <taxon>Saccharomycetes</taxon>
        <taxon>Phaffomycetales</taxon>
        <taxon>Wickerhamomycetaceae</taxon>
        <taxon>Wickerhamomyces</taxon>
    </lineage>
</organism>
<dbReference type="AlphaFoldDB" id="A0A9P8Q4K5"/>
<evidence type="ECO:0000313" key="1">
    <source>
        <dbReference type="EMBL" id="KAH3683963.1"/>
    </source>
</evidence>
<dbReference type="Proteomes" id="UP000774326">
    <property type="component" value="Unassembled WGS sequence"/>
</dbReference>
<evidence type="ECO:0000313" key="2">
    <source>
        <dbReference type="Proteomes" id="UP000774326"/>
    </source>
</evidence>
<dbReference type="EMBL" id="JAEUBG010002839">
    <property type="protein sequence ID" value="KAH3683963.1"/>
    <property type="molecule type" value="Genomic_DNA"/>
</dbReference>